<dbReference type="Proteomes" id="UP000054266">
    <property type="component" value="Unassembled WGS sequence"/>
</dbReference>
<organism evidence="5 6">
    <name type="scientific">Phialophora macrospora</name>
    <dbReference type="NCBI Taxonomy" id="1851006"/>
    <lineage>
        <taxon>Eukaryota</taxon>
        <taxon>Fungi</taxon>
        <taxon>Dikarya</taxon>
        <taxon>Ascomycota</taxon>
        <taxon>Pezizomycotina</taxon>
        <taxon>Eurotiomycetes</taxon>
        <taxon>Chaetothyriomycetidae</taxon>
        <taxon>Chaetothyriales</taxon>
        <taxon>Herpotrichiellaceae</taxon>
        <taxon>Phialophora</taxon>
    </lineage>
</organism>
<evidence type="ECO:0000313" key="5">
    <source>
        <dbReference type="EMBL" id="KIW62682.1"/>
    </source>
</evidence>
<dbReference type="InterPro" id="IPR020904">
    <property type="entry name" value="Sc_DH/Rdtase_CS"/>
</dbReference>
<proteinExistence type="inferred from homology"/>
<dbReference type="PROSITE" id="PS00061">
    <property type="entry name" value="ADH_SHORT"/>
    <property type="match status" value="1"/>
</dbReference>
<protein>
    <recommendedName>
        <fullName evidence="7">15-hydroxyprostaglandin dehydrogenase</fullName>
    </recommendedName>
</protein>
<evidence type="ECO:0000256" key="2">
    <source>
        <dbReference type="ARBA" id="ARBA00022857"/>
    </source>
</evidence>
<dbReference type="AlphaFoldDB" id="A0A0D2DJV6"/>
<dbReference type="EMBL" id="KN846963">
    <property type="protein sequence ID" value="KIW62682.1"/>
    <property type="molecule type" value="Genomic_DNA"/>
</dbReference>
<dbReference type="Pfam" id="PF00106">
    <property type="entry name" value="adh_short"/>
    <property type="match status" value="1"/>
</dbReference>
<dbReference type="GO" id="GO:0005737">
    <property type="term" value="C:cytoplasm"/>
    <property type="evidence" value="ECO:0007669"/>
    <property type="project" value="TreeGrafter"/>
</dbReference>
<reference evidence="5 6" key="1">
    <citation type="submission" date="2015-01" db="EMBL/GenBank/DDBJ databases">
        <title>The Genome Sequence of Capronia semiimmersa CBS27337.</title>
        <authorList>
            <consortium name="The Broad Institute Genomics Platform"/>
            <person name="Cuomo C."/>
            <person name="de Hoog S."/>
            <person name="Gorbushina A."/>
            <person name="Stielow B."/>
            <person name="Teixiera M."/>
            <person name="Abouelleil A."/>
            <person name="Chapman S.B."/>
            <person name="Priest M."/>
            <person name="Young S.K."/>
            <person name="Wortman J."/>
            <person name="Nusbaum C."/>
            <person name="Birren B."/>
        </authorList>
    </citation>
    <scope>NUCLEOTIDE SEQUENCE [LARGE SCALE GENOMIC DNA]</scope>
    <source>
        <strain evidence="5 6">CBS 27337</strain>
    </source>
</reference>
<keyword evidence="2" id="KW-0521">NADP</keyword>
<name>A0A0D2DJV6_9EURO</name>
<evidence type="ECO:0000256" key="4">
    <source>
        <dbReference type="RuleBase" id="RU000363"/>
    </source>
</evidence>
<dbReference type="PANTHER" id="PTHR44229">
    <property type="entry name" value="15-HYDROXYPROSTAGLANDIN DEHYDROGENASE [NAD(+)]"/>
    <property type="match status" value="1"/>
</dbReference>
<keyword evidence="6" id="KW-1185">Reference proteome</keyword>
<dbReference type="STRING" id="5601.A0A0D2DJV6"/>
<evidence type="ECO:0000256" key="3">
    <source>
        <dbReference type="ARBA" id="ARBA00023002"/>
    </source>
</evidence>
<dbReference type="PANTHER" id="PTHR44229:SF4">
    <property type="entry name" value="15-HYDROXYPROSTAGLANDIN DEHYDROGENASE [NAD(+)]"/>
    <property type="match status" value="1"/>
</dbReference>
<dbReference type="InterPro" id="IPR036291">
    <property type="entry name" value="NAD(P)-bd_dom_sf"/>
</dbReference>
<accession>A0A0D2DJV6</accession>
<evidence type="ECO:0000313" key="6">
    <source>
        <dbReference type="Proteomes" id="UP000054266"/>
    </source>
</evidence>
<dbReference type="PRINTS" id="PR00080">
    <property type="entry name" value="SDRFAMILY"/>
</dbReference>
<dbReference type="PRINTS" id="PR00081">
    <property type="entry name" value="GDHRDH"/>
</dbReference>
<comment type="similarity">
    <text evidence="1 4">Belongs to the short-chain dehydrogenases/reductases (SDR) family.</text>
</comment>
<evidence type="ECO:0008006" key="7">
    <source>
        <dbReference type="Google" id="ProtNLM"/>
    </source>
</evidence>
<keyword evidence="3" id="KW-0560">Oxidoreductase</keyword>
<gene>
    <name evidence="5" type="ORF">PV04_10835</name>
</gene>
<sequence>MTATEGRVAIVTGAVSGIGEELSRGLVDKGWKVTGLDLAGQSAAADELSKELGEAFFFIPCDVSKYDELATAFSKTFEKWGRVDAFCSNAGFVDKSSVYLLNRRGSTEIPPEPDLAATDVMFKGLIYGTQLAVHFMRQNPTPGGHIVATSSIAGLYPMASLPEYSGAKAAIIGFVRATAPLLKLRDNVTINAICPGVVPTRNIPQFMRDTFGVDSLTPRSTILAGYLEFLDDPSLNGKIIEASRDQLLFQEKPPYADGDYSKRASTVFDPLFEMVHGQPSGLEDIVRPLS</sequence>
<dbReference type="Gene3D" id="3.40.50.720">
    <property type="entry name" value="NAD(P)-binding Rossmann-like Domain"/>
    <property type="match status" value="1"/>
</dbReference>
<evidence type="ECO:0000256" key="1">
    <source>
        <dbReference type="ARBA" id="ARBA00006484"/>
    </source>
</evidence>
<dbReference type="SUPFAM" id="SSF51735">
    <property type="entry name" value="NAD(P)-binding Rossmann-fold domains"/>
    <property type="match status" value="1"/>
</dbReference>
<dbReference type="HOGENOM" id="CLU_010194_13_0_1"/>
<dbReference type="GO" id="GO:0016491">
    <property type="term" value="F:oxidoreductase activity"/>
    <property type="evidence" value="ECO:0007669"/>
    <property type="project" value="UniProtKB-KW"/>
</dbReference>
<dbReference type="InterPro" id="IPR002347">
    <property type="entry name" value="SDR_fam"/>
</dbReference>